<evidence type="ECO:0000313" key="3">
    <source>
        <dbReference type="EMBL" id="KAK1468565.1"/>
    </source>
</evidence>
<comment type="caution">
    <text evidence="3">The sequence shown here is derived from an EMBL/GenBank/DDBJ whole genome shotgun (WGS) entry which is preliminary data.</text>
</comment>
<proteinExistence type="predicted"/>
<evidence type="ECO:0008006" key="5">
    <source>
        <dbReference type="Google" id="ProtNLM"/>
    </source>
</evidence>
<name>A0AAI9V1K6_9PEZI</name>
<keyword evidence="4" id="KW-1185">Reference proteome</keyword>
<gene>
    <name evidence="3" type="ORF">CMEL01_00332</name>
</gene>
<dbReference type="InterPro" id="IPR010730">
    <property type="entry name" value="HET"/>
</dbReference>
<organism evidence="3 4">
    <name type="scientific">Colletotrichum melonis</name>
    <dbReference type="NCBI Taxonomy" id="1209925"/>
    <lineage>
        <taxon>Eukaryota</taxon>
        <taxon>Fungi</taxon>
        <taxon>Dikarya</taxon>
        <taxon>Ascomycota</taxon>
        <taxon>Pezizomycotina</taxon>
        <taxon>Sordariomycetes</taxon>
        <taxon>Hypocreomycetidae</taxon>
        <taxon>Glomerellales</taxon>
        <taxon>Glomerellaceae</taxon>
        <taxon>Colletotrichum</taxon>
        <taxon>Colletotrichum acutatum species complex</taxon>
    </lineage>
</organism>
<dbReference type="Pfam" id="PF06985">
    <property type="entry name" value="HET"/>
    <property type="match status" value="1"/>
</dbReference>
<reference evidence="3 4" key="1">
    <citation type="submission" date="2016-10" db="EMBL/GenBank/DDBJ databases">
        <title>The genome sequence of Colletotrichum fioriniae PJ7.</title>
        <authorList>
            <person name="Baroncelli R."/>
        </authorList>
    </citation>
    <scope>NUCLEOTIDE SEQUENCE [LARGE SCALE GENOMIC DNA]</scope>
    <source>
        <strain evidence="3">Col 31</strain>
    </source>
</reference>
<feature type="domain" description="Heterokaryon incompatibility" evidence="1">
    <location>
        <begin position="21"/>
        <end position="111"/>
    </location>
</feature>
<dbReference type="AlphaFoldDB" id="A0AAI9V1K6"/>
<dbReference type="Pfam" id="PF26640">
    <property type="entry name" value="DUF8212"/>
    <property type="match status" value="1"/>
</dbReference>
<evidence type="ECO:0000313" key="4">
    <source>
        <dbReference type="Proteomes" id="UP001239795"/>
    </source>
</evidence>
<protein>
    <recommendedName>
        <fullName evidence="5">HET domain-containing protein</fullName>
    </recommendedName>
</protein>
<feature type="domain" description="DUF8212" evidence="2">
    <location>
        <begin position="224"/>
        <end position="259"/>
    </location>
</feature>
<evidence type="ECO:0000259" key="1">
    <source>
        <dbReference type="Pfam" id="PF06985"/>
    </source>
</evidence>
<evidence type="ECO:0000259" key="2">
    <source>
        <dbReference type="Pfam" id="PF26640"/>
    </source>
</evidence>
<dbReference type="PANTHER" id="PTHR10622">
    <property type="entry name" value="HET DOMAIN-CONTAINING PROTEIN"/>
    <property type="match status" value="1"/>
</dbReference>
<sequence>MWLINVDTLQLEEFIEPDFPYAILSHTWASEEVSFQELKNQRDDNVWRKSGYHKIYNTCRVAKSLDLDYVWVDTCCIDKASSAELSEAINSMFRWYNRSWICFAYLSDVNDLAGSATLIENLRASRWFTRGWTLQELIAPKVVTFYNASWQLLGSKDTLSPSLSSITGIDEAILIGKAPLLKVPVATRMSWASKRQTTRIEDSAYCLLGIFDINIPLLYGEGEKAFARLQFEILQETDDLSLLAWTSTLSDPERREEYSGLLAKSPSDFLVCSKVKLVHIPRRPEDLEVSVTRTKFSIKTVLYYCDRFDEDIVSRGEAEYILQLHHNFIDPRWLGPISPSIYTSDPSVPIGIMIAKTPSGFVRYKPWTLAAANGMEECGVLFHRRRQRLENLPEMEELTMCSYGERAQPLKLVRHLTSEAALELHSIRLRNSVFFSVDTRPWDRPVRVLQAEPKALWDGLNRVFLDKVKQEPVRQINDARFLYFSHHSGENFLLVSALVREAFPGPDRRFAALLNYHDDGLGRRVIDRLDEGWDETTSSYAVLIAILGMFIRSYDDANPSSARPLQYPVGYFATSTTPATRNIRVSDGREQEVTVSIMPHEAAEGACEIVVSFNGQPQLSSASRKRTDILAD</sequence>
<accession>A0AAI9V1K6</accession>
<dbReference type="Proteomes" id="UP001239795">
    <property type="component" value="Unassembled WGS sequence"/>
</dbReference>
<dbReference type="InterPro" id="IPR058525">
    <property type="entry name" value="DUF8212"/>
</dbReference>
<dbReference type="EMBL" id="MLGG01000001">
    <property type="protein sequence ID" value="KAK1468565.1"/>
    <property type="molecule type" value="Genomic_DNA"/>
</dbReference>
<dbReference type="PANTHER" id="PTHR10622:SF10">
    <property type="entry name" value="HET DOMAIN-CONTAINING PROTEIN"/>
    <property type="match status" value="1"/>
</dbReference>